<reference evidence="2 3" key="1">
    <citation type="submission" date="2017-02" db="EMBL/GenBank/DDBJ databases">
        <authorList>
            <person name="Peterson S.W."/>
        </authorList>
    </citation>
    <scope>NUCLEOTIDE SEQUENCE [LARGE SCALE GENOMIC DNA]</scope>
    <source>
        <strain evidence="2 3">DSM 24412</strain>
    </source>
</reference>
<dbReference type="PANTHER" id="PTHR33360:SF2">
    <property type="entry name" value="TRANSPOSASE FOR INSERTION SEQUENCE ELEMENT IS200"/>
    <property type="match status" value="1"/>
</dbReference>
<dbReference type="Pfam" id="PF01797">
    <property type="entry name" value="Y1_Tnp"/>
    <property type="match status" value="1"/>
</dbReference>
<accession>A0A1T5HBY6</accession>
<dbReference type="Proteomes" id="UP000191055">
    <property type="component" value="Unassembled WGS sequence"/>
</dbReference>
<organism evidence="2 3">
    <name type="scientific">Alkalitalea saponilacus</name>
    <dbReference type="NCBI Taxonomy" id="889453"/>
    <lineage>
        <taxon>Bacteria</taxon>
        <taxon>Pseudomonadati</taxon>
        <taxon>Bacteroidota</taxon>
        <taxon>Bacteroidia</taxon>
        <taxon>Marinilabiliales</taxon>
        <taxon>Marinilabiliaceae</taxon>
        <taxon>Alkalitalea</taxon>
    </lineage>
</organism>
<feature type="domain" description="Transposase IS200-like" evidence="1">
    <location>
        <begin position="4"/>
        <end position="118"/>
    </location>
</feature>
<dbReference type="KEGG" id="asx:CDL62_17190"/>
<dbReference type="PANTHER" id="PTHR33360">
    <property type="entry name" value="TRANSPOSASE FOR INSERTION SEQUENCE ELEMENT IS200"/>
    <property type="match status" value="1"/>
</dbReference>
<evidence type="ECO:0000313" key="2">
    <source>
        <dbReference type="EMBL" id="SKC18198.1"/>
    </source>
</evidence>
<evidence type="ECO:0000259" key="1">
    <source>
        <dbReference type="SMART" id="SM01321"/>
    </source>
</evidence>
<gene>
    <name evidence="2" type="ORF">SAMN03080601_02221</name>
</gene>
<sequence>MSTYTQIIYQVVFGTKNNQYILSAPNRQKLFMYIAGILKKKNCHIYRINGVENHIHILFSLHPSVSLSSIVKDIKLASNSYIKSNNLFEKFVGWQSGYGAFTYSMKDKDRLIEYIKNQEEHHRKKSFREEYVELLDEHGVTFDEEYLI</sequence>
<dbReference type="InterPro" id="IPR036515">
    <property type="entry name" value="Transposase_17_sf"/>
</dbReference>
<evidence type="ECO:0000313" key="3">
    <source>
        <dbReference type="Proteomes" id="UP000191055"/>
    </source>
</evidence>
<dbReference type="SUPFAM" id="SSF143422">
    <property type="entry name" value="Transposase IS200-like"/>
    <property type="match status" value="1"/>
</dbReference>
<dbReference type="Gene3D" id="3.30.70.1290">
    <property type="entry name" value="Transposase IS200-like"/>
    <property type="match status" value="1"/>
</dbReference>
<dbReference type="GO" id="GO:0003677">
    <property type="term" value="F:DNA binding"/>
    <property type="evidence" value="ECO:0007669"/>
    <property type="project" value="InterPro"/>
</dbReference>
<dbReference type="SMART" id="SM01321">
    <property type="entry name" value="Y1_Tnp"/>
    <property type="match status" value="1"/>
</dbReference>
<dbReference type="OrthoDB" id="9797997at2"/>
<proteinExistence type="predicted"/>
<dbReference type="InterPro" id="IPR002686">
    <property type="entry name" value="Transposase_17"/>
</dbReference>
<name>A0A1T5HBY6_9BACT</name>
<keyword evidence="3" id="KW-1185">Reference proteome</keyword>
<dbReference type="GO" id="GO:0004803">
    <property type="term" value="F:transposase activity"/>
    <property type="evidence" value="ECO:0007669"/>
    <property type="project" value="InterPro"/>
</dbReference>
<protein>
    <submittedName>
        <fullName evidence="2">REP element-mobilizing transposase RayT</fullName>
    </submittedName>
</protein>
<dbReference type="NCBIfam" id="NF033573">
    <property type="entry name" value="transpos_IS200"/>
    <property type="match status" value="1"/>
</dbReference>
<dbReference type="RefSeq" id="WP_079557943.1">
    <property type="nucleotide sequence ID" value="NZ_CP021904.1"/>
</dbReference>
<dbReference type="EMBL" id="FUYV01000012">
    <property type="protein sequence ID" value="SKC18198.1"/>
    <property type="molecule type" value="Genomic_DNA"/>
</dbReference>
<dbReference type="GO" id="GO:0006313">
    <property type="term" value="P:DNA transposition"/>
    <property type="evidence" value="ECO:0007669"/>
    <property type="project" value="InterPro"/>
</dbReference>
<dbReference type="AlphaFoldDB" id="A0A1T5HBY6"/>